<gene>
    <name evidence="2" type="ORF">C8A00DRAFT_14193</name>
</gene>
<dbReference type="Pfam" id="PF07173">
    <property type="entry name" value="GRDP-like"/>
    <property type="match status" value="1"/>
</dbReference>
<evidence type="ECO:0000256" key="1">
    <source>
        <dbReference type="SAM" id="MobiDB-lite"/>
    </source>
</evidence>
<accession>A0AAN6ZYA6</accession>
<organism evidence="2 3">
    <name type="scientific">Chaetomidium leptoderma</name>
    <dbReference type="NCBI Taxonomy" id="669021"/>
    <lineage>
        <taxon>Eukaryota</taxon>
        <taxon>Fungi</taxon>
        <taxon>Dikarya</taxon>
        <taxon>Ascomycota</taxon>
        <taxon>Pezizomycotina</taxon>
        <taxon>Sordariomycetes</taxon>
        <taxon>Sordariomycetidae</taxon>
        <taxon>Sordariales</taxon>
        <taxon>Chaetomiaceae</taxon>
        <taxon>Chaetomidium</taxon>
    </lineage>
</organism>
<feature type="compositionally biased region" description="Basic and acidic residues" evidence="1">
    <location>
        <begin position="111"/>
        <end position="125"/>
    </location>
</feature>
<dbReference type="AlphaFoldDB" id="A0AAN6ZYA6"/>
<dbReference type="Proteomes" id="UP001302745">
    <property type="component" value="Unassembled WGS sequence"/>
</dbReference>
<evidence type="ECO:0000313" key="3">
    <source>
        <dbReference type="Proteomes" id="UP001302745"/>
    </source>
</evidence>
<dbReference type="PANTHER" id="PTHR34365:SF7">
    <property type="entry name" value="GLYCINE-RICH DOMAIN-CONTAINING PROTEIN 1"/>
    <property type="match status" value="1"/>
</dbReference>
<comment type="caution">
    <text evidence="2">The sequence shown here is derived from an EMBL/GenBank/DDBJ whole genome shotgun (WGS) entry which is preliminary data.</text>
</comment>
<feature type="region of interest" description="Disordered" evidence="1">
    <location>
        <begin position="1"/>
        <end position="39"/>
    </location>
</feature>
<dbReference type="EMBL" id="MU856905">
    <property type="protein sequence ID" value="KAK4154673.1"/>
    <property type="molecule type" value="Genomic_DNA"/>
</dbReference>
<evidence type="ECO:0000313" key="2">
    <source>
        <dbReference type="EMBL" id="KAK4154673.1"/>
    </source>
</evidence>
<reference evidence="2" key="1">
    <citation type="journal article" date="2023" name="Mol. Phylogenet. Evol.">
        <title>Genome-scale phylogeny and comparative genomics of the fungal order Sordariales.</title>
        <authorList>
            <person name="Hensen N."/>
            <person name="Bonometti L."/>
            <person name="Westerberg I."/>
            <person name="Brannstrom I.O."/>
            <person name="Guillou S."/>
            <person name="Cros-Aarteil S."/>
            <person name="Calhoun S."/>
            <person name="Haridas S."/>
            <person name="Kuo A."/>
            <person name="Mondo S."/>
            <person name="Pangilinan J."/>
            <person name="Riley R."/>
            <person name="LaButti K."/>
            <person name="Andreopoulos B."/>
            <person name="Lipzen A."/>
            <person name="Chen C."/>
            <person name="Yan M."/>
            <person name="Daum C."/>
            <person name="Ng V."/>
            <person name="Clum A."/>
            <person name="Steindorff A."/>
            <person name="Ohm R.A."/>
            <person name="Martin F."/>
            <person name="Silar P."/>
            <person name="Natvig D.O."/>
            <person name="Lalanne C."/>
            <person name="Gautier V."/>
            <person name="Ament-Velasquez S.L."/>
            <person name="Kruys A."/>
            <person name="Hutchinson M.I."/>
            <person name="Powell A.J."/>
            <person name="Barry K."/>
            <person name="Miller A.N."/>
            <person name="Grigoriev I.V."/>
            <person name="Debuchy R."/>
            <person name="Gladieux P."/>
            <person name="Hiltunen Thoren M."/>
            <person name="Johannesson H."/>
        </authorList>
    </citation>
    <scope>NUCLEOTIDE SEQUENCE</scope>
    <source>
        <strain evidence="2">CBS 538.74</strain>
    </source>
</reference>
<feature type="region of interest" description="Disordered" evidence="1">
    <location>
        <begin position="109"/>
        <end position="128"/>
    </location>
</feature>
<dbReference type="InterPro" id="IPR009836">
    <property type="entry name" value="GRDP-like"/>
</dbReference>
<reference evidence="2" key="2">
    <citation type="submission" date="2023-05" db="EMBL/GenBank/DDBJ databases">
        <authorList>
            <consortium name="Lawrence Berkeley National Laboratory"/>
            <person name="Steindorff A."/>
            <person name="Hensen N."/>
            <person name="Bonometti L."/>
            <person name="Westerberg I."/>
            <person name="Brannstrom I.O."/>
            <person name="Guillou S."/>
            <person name="Cros-Aarteil S."/>
            <person name="Calhoun S."/>
            <person name="Haridas S."/>
            <person name="Kuo A."/>
            <person name="Mondo S."/>
            <person name="Pangilinan J."/>
            <person name="Riley R."/>
            <person name="Labutti K."/>
            <person name="Andreopoulos B."/>
            <person name="Lipzen A."/>
            <person name="Chen C."/>
            <person name="Yanf M."/>
            <person name="Daum C."/>
            <person name="Ng V."/>
            <person name="Clum A."/>
            <person name="Ohm R."/>
            <person name="Martin F."/>
            <person name="Silar P."/>
            <person name="Natvig D."/>
            <person name="Lalanne C."/>
            <person name="Gautier V."/>
            <person name="Ament-Velasquez S.L."/>
            <person name="Kruys A."/>
            <person name="Hutchinson M.I."/>
            <person name="Powell A.J."/>
            <person name="Barry K."/>
            <person name="Miller A.N."/>
            <person name="Grigoriev I.V."/>
            <person name="Debuchy R."/>
            <person name="Gladieux P."/>
            <person name="Thoren M.H."/>
            <person name="Johannesson H."/>
        </authorList>
    </citation>
    <scope>NUCLEOTIDE SEQUENCE</scope>
    <source>
        <strain evidence="2">CBS 538.74</strain>
    </source>
</reference>
<keyword evidence="3" id="KW-1185">Reference proteome</keyword>
<protein>
    <submittedName>
        <fullName evidence="2">Uncharacterized protein</fullName>
    </submittedName>
</protein>
<sequence length="764" mass="86215">MSTGKRPSVLKRFTSRGAHSDSDVAAPPPTYDAATNGAAPSIGQTDADVVNLTAAFENLEIQNIPTDPGVDTCLAHLKLLAAIQWMKEDVGFTDGLWGLWDARAGPIDPLLQRRPEKPKEKEKAGLEPSIEQRLQNKNLETLSRIREKRWALFVARAVDRYEAWWKAMVRGHGGPPLSERDMDIGHSVRYADFPTGIHELLFASEEELPPLVQDVLMVWHSHMLNPRAFLEDAMLAGMRSFWASGLPWHLVNKAIDTDFNYSVSADCKARWTVLTRLPWDNTDGSSSKEILCPGCGNLLEIPWTTCGHPEDHRDKWPPNLTGNGYGDGNLEFFCRARNCATVVSKELLSVAKFVDDAKLLSGSENRPMPGTLLDPRTGTPSQPPPCVPPRNTWRKNMYPQTFPNRLLKSACCFIRSDIEQLPRIYGGGWNPTMGYIRQLIQKVLEENTNIREINEVPKTTKGRYTLPPASRIAVRKMMSRYWENFSPFALDLRGAVMRQGVFVDKMCKLDWLHSPSARETMARLVTKYGRFMEIMKANSDQMVVPTLDVDLAWHTHQLSPARYYWHTVNLTGRFIDHDDKIDENELSRQFEWTSKVYQDTFGEVYSECTCWYCEAIRSSHIGSVSRVLGFSKQERIAESFHTSGAASLHPPNASAHISSHNAVHATPDPTLPPTSTTLTLRTRITARLDAIHKRRLDAAYAKARARAEKRGRVPPRRDDVVYYDHWGYPYLYTAPYAYALWWTPGMYYGWCPGAVYACGGGSGG</sequence>
<proteinExistence type="predicted"/>
<dbReference type="PANTHER" id="PTHR34365">
    <property type="entry name" value="ENOLASE (DUF1399)"/>
    <property type="match status" value="1"/>
</dbReference>
<name>A0AAN6ZYA6_9PEZI</name>
<feature type="non-terminal residue" evidence="2">
    <location>
        <position position="764"/>
    </location>
</feature>
<feature type="region of interest" description="Disordered" evidence="1">
    <location>
        <begin position="364"/>
        <end position="391"/>
    </location>
</feature>